<dbReference type="AlphaFoldDB" id="A0A0A2GVI9"/>
<reference evidence="1 2" key="1">
    <citation type="submission" date="2014-10" db="EMBL/GenBank/DDBJ databases">
        <title>Draft genome sequence of the proteorhodopsin-containing marine bacterium Dokdonia donghaensis.</title>
        <authorList>
            <person name="Gomez-Consarnau L."/>
            <person name="Gonzalez J.M."/>
            <person name="Riedel T."/>
            <person name="Jaenicke S."/>
            <person name="Wagner-Doebler I."/>
            <person name="Fuhrman J.A."/>
        </authorList>
    </citation>
    <scope>NUCLEOTIDE SEQUENCE [LARGE SCALE GENOMIC DNA]</scope>
    <source>
        <strain evidence="1 2">DSW-1</strain>
    </source>
</reference>
<organism evidence="1 2">
    <name type="scientific">Dokdonia donghaensis DSW-1</name>
    <dbReference type="NCBI Taxonomy" id="1300343"/>
    <lineage>
        <taxon>Bacteria</taxon>
        <taxon>Pseudomonadati</taxon>
        <taxon>Bacteroidota</taxon>
        <taxon>Flavobacteriia</taxon>
        <taxon>Flavobacteriales</taxon>
        <taxon>Flavobacteriaceae</taxon>
        <taxon>Dokdonia</taxon>
    </lineage>
</organism>
<proteinExistence type="predicted"/>
<dbReference type="OrthoDB" id="129527at2"/>
<sequence>MKLCATIFLIFLTLLSCKQGEEGSNDAFAKAESEKNEELATNQTIAQNDYASYGATISPENTLTKSEIAEKYASLAEGDTAVVKFQAPVNAVCVSKGCWMRLDIAGEEQVFVKFKDYGFFVPTDTDGGEAIVEGKAYLEEVSVDELRHMAKDGGKSEEEIAAITEPQRELRFMADGVLLKSE</sequence>
<keyword evidence="1" id="KW-0808">Transferase</keyword>
<dbReference type="PROSITE" id="PS51257">
    <property type="entry name" value="PROKAR_LIPOPROTEIN"/>
    <property type="match status" value="1"/>
</dbReference>
<dbReference type="RefSeq" id="WP_035325643.1">
    <property type="nucleotide sequence ID" value="NZ_CP015125.1"/>
</dbReference>
<dbReference type="Proteomes" id="UP000030140">
    <property type="component" value="Unassembled WGS sequence"/>
</dbReference>
<dbReference type="KEGG" id="ddo:I597_0189"/>
<dbReference type="GO" id="GO:0008483">
    <property type="term" value="F:transaminase activity"/>
    <property type="evidence" value="ECO:0007669"/>
    <property type="project" value="UniProtKB-KW"/>
</dbReference>
<evidence type="ECO:0000313" key="2">
    <source>
        <dbReference type="Proteomes" id="UP000030140"/>
    </source>
</evidence>
<gene>
    <name evidence="1" type="ORF">NV36_06635</name>
</gene>
<dbReference type="InterPro" id="IPR032577">
    <property type="entry name" value="DUF4920"/>
</dbReference>
<evidence type="ECO:0000313" key="1">
    <source>
        <dbReference type="EMBL" id="KGO06548.1"/>
    </source>
</evidence>
<dbReference type="Pfam" id="PF16267">
    <property type="entry name" value="DUF4920"/>
    <property type="match status" value="1"/>
</dbReference>
<protein>
    <submittedName>
        <fullName evidence="1">Branched-chain amino acid aminotransferase</fullName>
    </submittedName>
</protein>
<keyword evidence="2" id="KW-1185">Reference proteome</keyword>
<accession>A0A0A2GVI9</accession>
<keyword evidence="1" id="KW-0032">Aminotransferase</keyword>
<comment type="caution">
    <text evidence="1">The sequence shown here is derived from an EMBL/GenBank/DDBJ whole genome shotgun (WGS) entry which is preliminary data.</text>
</comment>
<dbReference type="EMBL" id="JSAQ01000001">
    <property type="protein sequence ID" value="KGO06548.1"/>
    <property type="molecule type" value="Genomic_DNA"/>
</dbReference>
<name>A0A0A2GVI9_9FLAO</name>
<dbReference type="PATRIC" id="fig|1300343.5.peg.188"/>